<dbReference type="RefSeq" id="WP_040883464.1">
    <property type="nucleotide sequence ID" value="NZ_AP028878.1"/>
</dbReference>
<proteinExistence type="predicted"/>
<gene>
    <name evidence="2" type="ORF">J057_20895</name>
</gene>
<evidence type="ECO:0000259" key="1">
    <source>
        <dbReference type="Pfam" id="PF01593"/>
    </source>
</evidence>
<dbReference type="eggNOG" id="COG3380">
    <property type="taxonomic scope" value="Bacteria"/>
</dbReference>
<name>N6WYM0_9GAMM</name>
<dbReference type="Proteomes" id="UP000013165">
    <property type="component" value="Unassembled WGS sequence"/>
</dbReference>
<dbReference type="OrthoDB" id="5792777at2"/>
<dbReference type="PANTHER" id="PTHR16128">
    <property type="entry name" value="FAD/NAD(P)-BINDING OXIDOREDUCTASE FAMILY PROTEIN"/>
    <property type="match status" value="1"/>
</dbReference>
<sequence length="350" mass="38748">MANTSESANLIRSVAIIGSGMSGLTAATRLKDAGVSVVLFEKSRGPGGRLAAKRVGDGAIDIGAQYFTIRSDDFREFLDTYAGKDCYAQWDGKLRYQTPDKRWTAFRASTRYVGVPRMTAISRALSAGLDIRFETRISHLARDENQKWLVFDADEQVEGHFDAVIVTTPPAQARDLMIDSGLDISLQDPVFHDYPLQACWTVAARFSEPVPFDGDGLSAEHPILQWAANNSSKPGRASKADGGVEGDWWVLHARADWSEMHQHASADWVREQMLNGFAEVIDAPVRAEESRIHRWLYAKTASDQKAPGHRWYPVLRVGLCGDWLQGGRVEGAFESAGSLLDELRQRGAIR</sequence>
<comment type="caution">
    <text evidence="2">The sequence shown here is derived from an EMBL/GenBank/DDBJ whole genome shotgun (WGS) entry which is preliminary data.</text>
</comment>
<protein>
    <submittedName>
        <fullName evidence="2">FAD-binding protein</fullName>
    </submittedName>
</protein>
<dbReference type="InterPro" id="IPR036188">
    <property type="entry name" value="FAD/NAD-bd_sf"/>
</dbReference>
<dbReference type="HOGENOM" id="CLU_036034_0_0_6"/>
<accession>N6WYM0</accession>
<dbReference type="InterPro" id="IPR002937">
    <property type="entry name" value="Amino_oxidase"/>
</dbReference>
<evidence type="ECO:0000313" key="2">
    <source>
        <dbReference type="EMBL" id="ENO13893.2"/>
    </source>
</evidence>
<feature type="domain" description="Amine oxidase" evidence="1">
    <location>
        <begin position="117"/>
        <end position="336"/>
    </location>
</feature>
<dbReference type="PRINTS" id="PR00419">
    <property type="entry name" value="ADXRDTASE"/>
</dbReference>
<dbReference type="PANTHER" id="PTHR16128:SF5">
    <property type="entry name" value="FAD_NAD(P)-BINDING OXIDOREDUCTASE FAMILY PROTEIN"/>
    <property type="match status" value="1"/>
</dbReference>
<dbReference type="PATRIC" id="fig|626887.3.peg.4183"/>
<keyword evidence="3" id="KW-1185">Reference proteome</keyword>
<dbReference type="EMBL" id="APLQ01000014">
    <property type="protein sequence ID" value="ENO13893.2"/>
    <property type="molecule type" value="Genomic_DNA"/>
</dbReference>
<dbReference type="Gene3D" id="3.90.660.10">
    <property type="match status" value="1"/>
</dbReference>
<reference evidence="2 3" key="1">
    <citation type="journal article" date="2013" name="Genome Announc.">
        <title>Genome Sequence of the Polycyclic Aromatic Hydrocarbon-Degrading Bacterium Strain Marinobacter nanhaiticus D15-8WT.</title>
        <authorList>
            <person name="Cui Z."/>
            <person name="Gao W."/>
            <person name="Li Q."/>
            <person name="Xu G."/>
            <person name="Zheng L."/>
        </authorList>
    </citation>
    <scope>NUCLEOTIDE SEQUENCE [LARGE SCALE GENOMIC DNA]</scope>
    <source>
        <strain evidence="2 3">D15-8W</strain>
    </source>
</reference>
<organism evidence="2 3">
    <name type="scientific">Marinobacter nanhaiticus D15-8W</name>
    <dbReference type="NCBI Taxonomy" id="626887"/>
    <lineage>
        <taxon>Bacteria</taxon>
        <taxon>Pseudomonadati</taxon>
        <taxon>Pseudomonadota</taxon>
        <taxon>Gammaproteobacteria</taxon>
        <taxon>Pseudomonadales</taxon>
        <taxon>Marinobacteraceae</taxon>
        <taxon>Marinobacter</taxon>
    </lineage>
</organism>
<dbReference type="AlphaFoldDB" id="N6WYM0"/>
<dbReference type="STRING" id="626887.J057_20895"/>
<dbReference type="Gene3D" id="3.50.50.60">
    <property type="entry name" value="FAD/NAD(P)-binding domain"/>
    <property type="match status" value="1"/>
</dbReference>
<evidence type="ECO:0000313" key="3">
    <source>
        <dbReference type="Proteomes" id="UP000013165"/>
    </source>
</evidence>
<dbReference type="Pfam" id="PF13450">
    <property type="entry name" value="NAD_binding_8"/>
    <property type="match status" value="1"/>
</dbReference>
<dbReference type="GO" id="GO:0016491">
    <property type="term" value="F:oxidoreductase activity"/>
    <property type="evidence" value="ECO:0007669"/>
    <property type="project" value="InterPro"/>
</dbReference>
<dbReference type="Pfam" id="PF01593">
    <property type="entry name" value="Amino_oxidase"/>
    <property type="match status" value="1"/>
</dbReference>
<dbReference type="SUPFAM" id="SSF51905">
    <property type="entry name" value="FAD/NAD(P)-binding domain"/>
    <property type="match status" value="1"/>
</dbReference>